<comment type="caution">
    <text evidence="2">The sequence shown here is derived from an EMBL/GenBank/DDBJ whole genome shotgun (WGS) entry which is preliminary data.</text>
</comment>
<dbReference type="Proteomes" id="UP000390335">
    <property type="component" value="Unassembled WGS sequence"/>
</dbReference>
<protein>
    <submittedName>
        <fullName evidence="2">Uncharacterized protein</fullName>
    </submittedName>
</protein>
<sequence length="106" mass="12097">MPKKDAPLSWCSERGEAGASPQAREETPAASGRARRTLSACFKKQTRLRRKAKKPANAGTQNRSFCDIRLVFFESTSAFVSVIDRKNLFQILVKFKERRDQTIHRI</sequence>
<reference evidence="2 3" key="1">
    <citation type="journal article" date="2020" name="Genome Biol. Evol.">
        <title>Rhizobium dioscoreae sp. nov., a plant growth-promoting bacterium isolated from yam (Dioscorea species).</title>
        <authorList>
            <person name="Ouyabe M."/>
            <person name="Tanaka N."/>
            <person name="Shiwa Y."/>
            <person name="Fujita N."/>
            <person name="Kikuno H."/>
            <person name="Babil P."/>
            <person name="Shiwachi H."/>
        </authorList>
    </citation>
    <scope>NUCLEOTIDE SEQUENCE [LARGE SCALE GENOMIC DNA]</scope>
    <source>
        <strain evidence="2 3">S-93</strain>
    </source>
</reference>
<evidence type="ECO:0000256" key="1">
    <source>
        <dbReference type="SAM" id="MobiDB-lite"/>
    </source>
</evidence>
<gene>
    <name evidence="2" type="ORF">RsS93_11410</name>
</gene>
<proteinExistence type="predicted"/>
<evidence type="ECO:0000313" key="3">
    <source>
        <dbReference type="Proteomes" id="UP000390335"/>
    </source>
</evidence>
<accession>A0ABQ0YZX4</accession>
<evidence type="ECO:0000313" key="2">
    <source>
        <dbReference type="EMBL" id="GES48527.1"/>
    </source>
</evidence>
<feature type="region of interest" description="Disordered" evidence="1">
    <location>
        <begin position="1"/>
        <end position="36"/>
    </location>
</feature>
<dbReference type="EMBL" id="BLAJ01000001">
    <property type="protein sequence ID" value="GES48527.1"/>
    <property type="molecule type" value="Genomic_DNA"/>
</dbReference>
<organism evidence="2 3">
    <name type="scientific">Rhizobium dioscoreae</name>
    <dbReference type="NCBI Taxonomy" id="2653122"/>
    <lineage>
        <taxon>Bacteria</taxon>
        <taxon>Pseudomonadati</taxon>
        <taxon>Pseudomonadota</taxon>
        <taxon>Alphaproteobacteria</taxon>
        <taxon>Hyphomicrobiales</taxon>
        <taxon>Rhizobiaceae</taxon>
        <taxon>Rhizobium/Agrobacterium group</taxon>
        <taxon>Rhizobium</taxon>
    </lineage>
</organism>
<name>A0ABQ0YZX4_9HYPH</name>
<keyword evidence="3" id="KW-1185">Reference proteome</keyword>